<protein>
    <submittedName>
        <fullName evidence="4">Tubulin polyglutamylase complex subunit 1 isoform X1</fullName>
    </submittedName>
</protein>
<dbReference type="RefSeq" id="XP_054837221.1">
    <property type="nucleotide sequence ID" value="XM_054981246.1"/>
</dbReference>
<dbReference type="GO" id="GO:0008017">
    <property type="term" value="F:microtubule binding"/>
    <property type="evidence" value="ECO:0007669"/>
    <property type="project" value="TreeGrafter"/>
</dbReference>
<evidence type="ECO:0000313" key="4">
    <source>
        <dbReference type="RefSeq" id="XP_054837221.1"/>
    </source>
</evidence>
<dbReference type="Gene3D" id="1.20.890.10">
    <property type="entry name" value="cAMP-dependent protein kinase regulatory subunit, dimerization-anchoring domain"/>
    <property type="match status" value="1"/>
</dbReference>
<reference evidence="4" key="1">
    <citation type="submission" date="2025-08" db="UniProtKB">
        <authorList>
            <consortium name="RefSeq"/>
        </authorList>
    </citation>
    <scope>IDENTIFICATION</scope>
    <source>
        <tissue evidence="4">Blood</tissue>
    </source>
</reference>
<keyword evidence="3" id="KW-1185">Reference proteome</keyword>
<feature type="compositionally biased region" description="Low complexity" evidence="1">
    <location>
        <begin position="1"/>
        <end position="18"/>
    </location>
</feature>
<dbReference type="CDD" id="cd22960">
    <property type="entry name" value="DD_TPGS1"/>
    <property type="match status" value="1"/>
</dbReference>
<dbReference type="KEGG" id="emc:129330959"/>
<proteinExistence type="predicted"/>
<evidence type="ECO:0000256" key="1">
    <source>
        <dbReference type="SAM" id="MobiDB-lite"/>
    </source>
</evidence>
<gene>
    <name evidence="4" type="primary">TPGS1</name>
</gene>
<name>A0AA97JHC8_EUBMA</name>
<dbReference type="GeneID" id="129330959"/>
<sequence length="299" mass="32359">MGGPSTKMAASPSPSAKMADSEKRRPSPAIEPTRPAVLINCASEAEDAFLLQAGVSDMVRGALLKVLEARPEEPVDFLAGYFNRLMQSSAEATVDGGDPQRQLHWRLDRALWYLRLAHHSHSRIAFNNNVSMAYDSLSTGGRRKRLGVNGKLYSELLKMTLQGRGATEEMVAPLLHKITCQDHEAVPCDVFRYGVLTCLVLLEFLAKASTLYDALDGGSGTADERVCLAVLSTLEEALHASDASSPIRYLEAGSKLGPDCLALAMDKALAERKATVAMKKEEFLKKASAIFVAKVKPVG</sequence>
<dbReference type="Pfam" id="PF24480">
    <property type="entry name" value="TPGS1_C"/>
    <property type="match status" value="1"/>
</dbReference>
<dbReference type="InterPro" id="IPR057632">
    <property type="entry name" value="TPGS1_C"/>
</dbReference>
<evidence type="ECO:0000259" key="2">
    <source>
        <dbReference type="Pfam" id="PF24480"/>
    </source>
</evidence>
<dbReference type="InterPro" id="IPR047502">
    <property type="entry name" value="DD_TPGS1"/>
</dbReference>
<dbReference type="Proteomes" id="UP001190640">
    <property type="component" value="Chromosome 5"/>
</dbReference>
<dbReference type="PANTHER" id="PTHR31932">
    <property type="entry name" value="TUBULIN POLYGLUTAMYLASE COMPLEX SUBUNIT 1"/>
    <property type="match status" value="1"/>
</dbReference>
<dbReference type="SUPFAM" id="SSF47391">
    <property type="entry name" value="Dimerization-anchoring domain of cAMP-dependent PK regulatory subunit"/>
    <property type="match status" value="1"/>
</dbReference>
<dbReference type="AlphaFoldDB" id="A0AA97JHC8"/>
<feature type="region of interest" description="Disordered" evidence="1">
    <location>
        <begin position="1"/>
        <end position="32"/>
    </location>
</feature>
<evidence type="ECO:0000313" key="3">
    <source>
        <dbReference type="Proteomes" id="UP001190640"/>
    </source>
</evidence>
<feature type="domain" description="Tubulin polyglutamylase complex subunit 1-like C-terminal" evidence="2">
    <location>
        <begin position="105"/>
        <end position="296"/>
    </location>
</feature>
<dbReference type="InterPro" id="IPR039235">
    <property type="entry name" value="TPGS1"/>
</dbReference>
<dbReference type="CTD" id="91978"/>
<dbReference type="PANTHER" id="PTHR31932:SF2">
    <property type="entry name" value="TUBULIN POLYGLUTAMYLASE COMPLEX SUBUNIT 1"/>
    <property type="match status" value="1"/>
</dbReference>
<accession>A0AA97JHC8</accession>
<organism evidence="3 4">
    <name type="scientific">Eublepharis macularius</name>
    <name type="common">Leopard gecko</name>
    <name type="synonym">Cyrtodactylus macularius</name>
    <dbReference type="NCBI Taxonomy" id="481883"/>
    <lineage>
        <taxon>Eukaryota</taxon>
        <taxon>Metazoa</taxon>
        <taxon>Chordata</taxon>
        <taxon>Craniata</taxon>
        <taxon>Vertebrata</taxon>
        <taxon>Euteleostomi</taxon>
        <taxon>Lepidosauria</taxon>
        <taxon>Squamata</taxon>
        <taxon>Bifurcata</taxon>
        <taxon>Gekkota</taxon>
        <taxon>Eublepharidae</taxon>
        <taxon>Eublepharinae</taxon>
        <taxon>Eublepharis</taxon>
    </lineage>
</organism>